<dbReference type="HAMAP" id="MF_01107">
    <property type="entry name" value="ArgD_aminotrans_3"/>
    <property type="match status" value="1"/>
</dbReference>
<dbReference type="PROSITE" id="PS00600">
    <property type="entry name" value="AA_TRANSFER_CLASS_3"/>
    <property type="match status" value="1"/>
</dbReference>
<feature type="binding site" evidence="6">
    <location>
        <position position="308"/>
    </location>
    <ligand>
        <name>pyridoxal 5'-phosphate</name>
        <dbReference type="ChEBI" id="CHEBI:597326"/>
    </ligand>
</feature>
<dbReference type="GO" id="GO:0003992">
    <property type="term" value="F:N2-acetyl-L-ornithine:2-oxoglutarate 5-aminotransferase activity"/>
    <property type="evidence" value="ECO:0007669"/>
    <property type="project" value="UniProtKB-UniRule"/>
</dbReference>
<dbReference type="RefSeq" id="WP_106287986.1">
    <property type="nucleotide sequence ID" value="NZ_CAWNTC010000246.1"/>
</dbReference>
<evidence type="ECO:0000256" key="2">
    <source>
        <dbReference type="ARBA" id="ARBA00022576"/>
    </source>
</evidence>
<dbReference type="GO" id="GO:0006526">
    <property type="term" value="P:L-arginine biosynthetic process"/>
    <property type="evidence" value="ECO:0007669"/>
    <property type="project" value="UniProtKB-UniRule"/>
</dbReference>
<keyword evidence="4 6" id="KW-0808">Transferase</keyword>
<comment type="cofactor">
    <cofactor evidence="6">
        <name>pyridoxal 5'-phosphate</name>
        <dbReference type="ChEBI" id="CHEBI:597326"/>
    </cofactor>
    <text evidence="6">Binds 1 pyridoxal phosphate per subunit.</text>
</comment>
<comment type="caution">
    <text evidence="7">The sequence shown here is derived from an EMBL/GenBank/DDBJ whole genome shotgun (WGS) entry which is preliminary data.</text>
</comment>
<dbReference type="Proteomes" id="UP000238762">
    <property type="component" value="Unassembled WGS sequence"/>
</dbReference>
<comment type="subunit">
    <text evidence="6">Homodimer.</text>
</comment>
<feature type="binding site" evidence="6">
    <location>
        <begin position="251"/>
        <end position="254"/>
    </location>
    <ligand>
        <name>pyridoxal 5'-phosphate</name>
        <dbReference type="ChEBI" id="CHEBI:597326"/>
    </ligand>
</feature>
<dbReference type="Pfam" id="PF00202">
    <property type="entry name" value="Aminotran_3"/>
    <property type="match status" value="1"/>
</dbReference>
<comment type="catalytic activity">
    <reaction evidence="6">
        <text>N(2)-acetyl-L-ornithine + 2-oxoglutarate = N-acetyl-L-glutamate 5-semialdehyde + L-glutamate</text>
        <dbReference type="Rhea" id="RHEA:18049"/>
        <dbReference type="ChEBI" id="CHEBI:16810"/>
        <dbReference type="ChEBI" id="CHEBI:29123"/>
        <dbReference type="ChEBI" id="CHEBI:29985"/>
        <dbReference type="ChEBI" id="CHEBI:57805"/>
        <dbReference type="EC" id="2.6.1.11"/>
    </reaction>
</comment>
<dbReference type="NCBIfam" id="TIGR00707">
    <property type="entry name" value="argD"/>
    <property type="match status" value="1"/>
</dbReference>
<evidence type="ECO:0000256" key="6">
    <source>
        <dbReference type="HAMAP-Rule" id="MF_01107"/>
    </source>
</evidence>
<keyword evidence="8" id="KW-1185">Reference proteome</keyword>
<comment type="pathway">
    <text evidence="6">Amino-acid biosynthesis; L-arginine biosynthesis; N(2)-acetyl-L-ornithine from L-glutamate: step 4/4.</text>
</comment>
<dbReference type="InterPro" id="IPR015422">
    <property type="entry name" value="PyrdxlP-dep_Trfase_small"/>
</dbReference>
<dbReference type="GO" id="GO:0005737">
    <property type="term" value="C:cytoplasm"/>
    <property type="evidence" value="ECO:0007669"/>
    <property type="project" value="UniProtKB-SubCell"/>
</dbReference>
<reference evidence="7 8" key="2">
    <citation type="submission" date="2018-03" db="EMBL/GenBank/DDBJ databases">
        <title>The ancient ancestry and fast evolution of plastids.</title>
        <authorList>
            <person name="Moore K.R."/>
            <person name="Magnabosco C."/>
            <person name="Momper L."/>
            <person name="Gold D.A."/>
            <person name="Bosak T."/>
            <person name="Fournier G.P."/>
        </authorList>
    </citation>
    <scope>NUCLEOTIDE SEQUENCE [LARGE SCALE GENOMIC DNA]</scope>
    <source>
        <strain evidence="7 8">CCAP 1448/3</strain>
    </source>
</reference>
<feature type="modified residue" description="N6-(pyridoxal phosphate)lysine" evidence="6">
    <location>
        <position position="280"/>
    </location>
</feature>
<feature type="binding site" evidence="6">
    <location>
        <begin position="127"/>
        <end position="128"/>
    </location>
    <ligand>
        <name>pyridoxal 5'-phosphate</name>
        <dbReference type="ChEBI" id="CHEBI:597326"/>
    </ligand>
</feature>
<dbReference type="InterPro" id="IPR049704">
    <property type="entry name" value="Aminotrans_3_PPA_site"/>
</dbReference>
<dbReference type="SUPFAM" id="SSF53383">
    <property type="entry name" value="PLP-dependent transferases"/>
    <property type="match status" value="1"/>
</dbReference>
<keyword evidence="3 6" id="KW-0028">Amino-acid biosynthesis</keyword>
<accession>A0A2T1C618</accession>
<dbReference type="AlphaFoldDB" id="A0A2T1C618"/>
<dbReference type="UniPathway" id="UPA00068">
    <property type="reaction ID" value="UER00109"/>
</dbReference>
<feature type="binding site" evidence="6">
    <location>
        <position position="163"/>
    </location>
    <ligand>
        <name>N(2)-acetyl-L-ornithine</name>
        <dbReference type="ChEBI" id="CHEBI:57805"/>
    </ligand>
</feature>
<name>A0A2T1C618_9CYAN</name>
<comment type="subcellular location">
    <subcellularLocation>
        <location evidence="6">Cytoplasm</location>
    </subcellularLocation>
</comment>
<evidence type="ECO:0000313" key="8">
    <source>
        <dbReference type="Proteomes" id="UP000238762"/>
    </source>
</evidence>
<feature type="binding site" evidence="6">
    <location>
        <position position="160"/>
    </location>
    <ligand>
        <name>pyridoxal 5'-phosphate</name>
        <dbReference type="ChEBI" id="CHEBI:597326"/>
    </ligand>
</feature>
<dbReference type="InterPro" id="IPR015424">
    <property type="entry name" value="PyrdxlP-dep_Trfase"/>
</dbReference>
<dbReference type="InterPro" id="IPR004636">
    <property type="entry name" value="AcOrn/SuccOrn_fam"/>
</dbReference>
<dbReference type="EMBL" id="PVWJ01000026">
    <property type="protein sequence ID" value="PSB03684.1"/>
    <property type="molecule type" value="Genomic_DNA"/>
</dbReference>
<dbReference type="CDD" id="cd00610">
    <property type="entry name" value="OAT_like"/>
    <property type="match status" value="1"/>
</dbReference>
<dbReference type="PANTHER" id="PTHR11986:SF79">
    <property type="entry name" value="ACETYLORNITHINE AMINOTRANSFERASE, MITOCHONDRIAL"/>
    <property type="match status" value="1"/>
</dbReference>
<dbReference type="GO" id="GO:0030170">
    <property type="term" value="F:pyridoxal phosphate binding"/>
    <property type="evidence" value="ECO:0007669"/>
    <property type="project" value="InterPro"/>
</dbReference>
<keyword evidence="5 6" id="KW-0663">Pyridoxal phosphate</keyword>
<dbReference type="InterPro" id="IPR005814">
    <property type="entry name" value="Aminotrans_3"/>
</dbReference>
<comment type="miscellaneous">
    <text evidence="6">May also have succinyldiaminopimelate aminotransferase activity, thus carrying out the corresponding step in lysine biosynthesis.</text>
</comment>
<dbReference type="Gene3D" id="3.40.640.10">
    <property type="entry name" value="Type I PLP-dependent aspartate aminotransferase-like (Major domain)"/>
    <property type="match status" value="1"/>
</dbReference>
<keyword evidence="1 6" id="KW-0055">Arginine biosynthesis</keyword>
<gene>
    <name evidence="6" type="primary">argD</name>
    <name evidence="7" type="ORF">C7B64_07130</name>
</gene>
<dbReference type="FunFam" id="3.40.640.10:FF:000004">
    <property type="entry name" value="Acetylornithine aminotransferase"/>
    <property type="match status" value="1"/>
</dbReference>
<keyword evidence="2 6" id="KW-0032">Aminotransferase</keyword>
<comment type="similarity">
    <text evidence="6">Belongs to the class-III pyridoxal-phosphate-dependent aminotransferase family. ArgD subfamily.</text>
</comment>
<evidence type="ECO:0000256" key="5">
    <source>
        <dbReference type="ARBA" id="ARBA00022898"/>
    </source>
</evidence>
<reference evidence="7 8" key="1">
    <citation type="submission" date="2018-02" db="EMBL/GenBank/DDBJ databases">
        <authorList>
            <person name="Cohen D.B."/>
            <person name="Kent A.D."/>
        </authorList>
    </citation>
    <scope>NUCLEOTIDE SEQUENCE [LARGE SCALE GENOMIC DNA]</scope>
    <source>
        <strain evidence="7 8">CCAP 1448/3</strain>
    </source>
</reference>
<dbReference type="Gene3D" id="3.90.1150.10">
    <property type="entry name" value="Aspartate Aminotransferase, domain 1"/>
    <property type="match status" value="1"/>
</dbReference>
<dbReference type="PIRSF" id="PIRSF000521">
    <property type="entry name" value="Transaminase_4ab_Lys_Orn"/>
    <property type="match status" value="1"/>
</dbReference>
<dbReference type="EC" id="2.6.1.11" evidence="6"/>
<keyword evidence="6" id="KW-0963">Cytoplasm</keyword>
<proteinExistence type="inferred from homology"/>
<evidence type="ECO:0000256" key="1">
    <source>
        <dbReference type="ARBA" id="ARBA00022571"/>
    </source>
</evidence>
<dbReference type="OrthoDB" id="9807885at2"/>
<dbReference type="PANTHER" id="PTHR11986">
    <property type="entry name" value="AMINOTRANSFERASE CLASS III"/>
    <property type="match status" value="1"/>
</dbReference>
<dbReference type="NCBIfam" id="NF002325">
    <property type="entry name" value="PRK01278.1"/>
    <property type="match status" value="1"/>
</dbReference>
<organism evidence="7 8">
    <name type="scientific">Merismopedia glauca CCAP 1448/3</name>
    <dbReference type="NCBI Taxonomy" id="1296344"/>
    <lineage>
        <taxon>Bacteria</taxon>
        <taxon>Bacillati</taxon>
        <taxon>Cyanobacteriota</taxon>
        <taxon>Cyanophyceae</taxon>
        <taxon>Synechococcales</taxon>
        <taxon>Merismopediaceae</taxon>
        <taxon>Merismopedia</taxon>
    </lineage>
</organism>
<protein>
    <recommendedName>
        <fullName evidence="6">Acetylornithine aminotransferase</fullName>
        <shortName evidence="6">ACOAT</shortName>
        <ecNumber evidence="6">2.6.1.11</ecNumber>
    </recommendedName>
</protein>
<feature type="binding site" evidence="6">
    <location>
        <position position="307"/>
    </location>
    <ligand>
        <name>N(2)-acetyl-L-ornithine</name>
        <dbReference type="ChEBI" id="CHEBI:57805"/>
    </ligand>
</feature>
<evidence type="ECO:0000256" key="3">
    <source>
        <dbReference type="ARBA" id="ARBA00022605"/>
    </source>
</evidence>
<evidence type="ECO:0000313" key="7">
    <source>
        <dbReference type="EMBL" id="PSB03684.1"/>
    </source>
</evidence>
<evidence type="ECO:0000256" key="4">
    <source>
        <dbReference type="ARBA" id="ARBA00022679"/>
    </source>
</evidence>
<dbReference type="GO" id="GO:0042802">
    <property type="term" value="F:identical protein binding"/>
    <property type="evidence" value="ECO:0007669"/>
    <property type="project" value="TreeGrafter"/>
</dbReference>
<dbReference type="InterPro" id="IPR050103">
    <property type="entry name" value="Class-III_PLP-dep_AT"/>
</dbReference>
<sequence length="429" mass="46082">MAKNLVEQISVLENKAPEAIASKSTAFNPEDFDSYVMQTYGRFSLALERGQGCRVWDTQGKEYLDFVAGIATCTLGHAHPALIEAITSQIQTLHHVSNLYYIPVQGELAKWLVNHSCADKVFFCNSGAEANEGAIKLARKYAHTVLGITEPIILTAHASFHGRTLATITATGQPKYQKNFDPLVPGFHYVPYNDITAIESAITELDASEKRVTAILLEPLQGEGGVNPGDPAYFQKIRQLCDEQGILLILDEVQVGMGRTGKLWGYENLGIEPDIFTSAKGLGGGIPIGATLCKHHCDVFQPGDHASTFGGNPLVCAVALAVCQTIETENLLANAQARGEQLRTGLQAVAAKFPLQIANARGWGLINGLQLVEDSPITAIEIVKAAMAEGLLLVPAGPKVVRFVPPLIVSQAEIETALHKLEQAIASLA</sequence>
<dbReference type="InterPro" id="IPR015421">
    <property type="entry name" value="PyrdxlP-dep_Trfase_major"/>
</dbReference>